<dbReference type="STRING" id="445709.ABW99_04610"/>
<evidence type="ECO:0000256" key="3">
    <source>
        <dbReference type="ARBA" id="ARBA00012865"/>
    </source>
</evidence>
<accession>A0A0G3EKP2</accession>
<evidence type="ECO:0000256" key="6">
    <source>
        <dbReference type="RuleBase" id="RU361140"/>
    </source>
</evidence>
<evidence type="ECO:0000256" key="7">
    <source>
        <dbReference type="SAM" id="SignalP"/>
    </source>
</evidence>
<evidence type="ECO:0000256" key="5">
    <source>
        <dbReference type="ARBA" id="ARBA00023251"/>
    </source>
</evidence>
<dbReference type="InterPro" id="IPR050491">
    <property type="entry name" value="AmpC-like"/>
</dbReference>
<comment type="similarity">
    <text evidence="2 6">Belongs to the class-C beta-lactamase family.</text>
</comment>
<evidence type="ECO:0000256" key="4">
    <source>
        <dbReference type="ARBA" id="ARBA00022801"/>
    </source>
</evidence>
<evidence type="ECO:0000259" key="8">
    <source>
        <dbReference type="Pfam" id="PF00144"/>
    </source>
</evidence>
<comment type="catalytic activity">
    <reaction evidence="1 6">
        <text>a beta-lactam + H2O = a substituted beta-amino acid</text>
        <dbReference type="Rhea" id="RHEA:20401"/>
        <dbReference type="ChEBI" id="CHEBI:15377"/>
        <dbReference type="ChEBI" id="CHEBI:35627"/>
        <dbReference type="ChEBI" id="CHEBI:140347"/>
        <dbReference type="EC" id="3.5.2.6"/>
    </reaction>
</comment>
<dbReference type="PROSITE" id="PS00336">
    <property type="entry name" value="BETA_LACTAMASE_C"/>
    <property type="match status" value="1"/>
</dbReference>
<protein>
    <recommendedName>
        <fullName evidence="3 6">Beta-lactamase</fullName>
        <ecNumber evidence="3 6">3.5.2.6</ecNumber>
    </recommendedName>
</protein>
<dbReference type="GO" id="GO:0046677">
    <property type="term" value="P:response to antibiotic"/>
    <property type="evidence" value="ECO:0007669"/>
    <property type="project" value="UniProtKB-UniRule"/>
</dbReference>
<dbReference type="SUPFAM" id="SSF56601">
    <property type="entry name" value="beta-lactamase/transpeptidase-like"/>
    <property type="match status" value="1"/>
</dbReference>
<keyword evidence="5 6" id="KW-0046">Antibiotic resistance</keyword>
<dbReference type="GO" id="GO:0030288">
    <property type="term" value="C:outer membrane-bounded periplasmic space"/>
    <property type="evidence" value="ECO:0007669"/>
    <property type="project" value="InterPro"/>
</dbReference>
<gene>
    <name evidence="9" type="primary">ampC</name>
    <name evidence="9" type="ORF">ABW99_04610</name>
</gene>
<dbReference type="NCBIfam" id="NF033085">
    <property type="entry name" value="bla_class_C"/>
    <property type="match status" value="1"/>
</dbReference>
<dbReference type="PANTHER" id="PTHR46825">
    <property type="entry name" value="D-ALANYL-D-ALANINE-CARBOXYPEPTIDASE/ENDOPEPTIDASE AMPH"/>
    <property type="match status" value="1"/>
</dbReference>
<dbReference type="Pfam" id="PF00144">
    <property type="entry name" value="Beta-lactamase"/>
    <property type="match status" value="1"/>
</dbReference>
<dbReference type="InterPro" id="IPR001586">
    <property type="entry name" value="Beta-lactam_class-C_AS"/>
</dbReference>
<dbReference type="AlphaFoldDB" id="A0A0G3EKP2"/>
<dbReference type="EC" id="3.5.2.6" evidence="3 6"/>
<dbReference type="RefSeq" id="WP_047213261.1">
    <property type="nucleotide sequence ID" value="NZ_CP011568.3"/>
</dbReference>
<reference evidence="10" key="1">
    <citation type="submission" date="2015-06" db="EMBL/GenBank/DDBJ databases">
        <authorList>
            <person name="Lim Y.L."/>
            <person name="Ee R."/>
            <person name="Yong D."/>
            <person name="How K.Y."/>
            <person name="Yin W.F."/>
            <person name="Chan K.G."/>
        </authorList>
    </citation>
    <scope>NUCLEOTIDE SEQUENCE [LARGE SCALE GENOMIC DNA]</scope>
    <source>
        <strain evidence="10">DSM 25325</strain>
    </source>
</reference>
<sequence>MKRKAACLATTIFMTLTATSPASHATGEPPARIRQTVDAVVRPIMTKNRIAGMAVGVVADGKPYVFNYGVASRATGRPVTANTLFELGSVSKTLTATLVSYAQASGRLSLSDKTGQYLPALRGHPFGEVPLVDLGTHTPGGLPLQVPDDIHDNAQLMRYLGAWRPTHAPGTYRTYSNISIGTLGLITAKSFGQDFATLMQGRLFPALGMTHTYINVPQAKMADYAQGYTKAGAPIRMAPGVLAAEAYGVKSTASDMLRFVRANMAMVPLEGKLQRAVLATHTGYFKAGPMTQDLIWEQYPYPVPLQSLLDGNSAAMVLHGAPVAPITPPQAPSAHAWINKTGSTNGFGAYVAFIPQKRMGIVILANKNFPMEERVSAAYRILTALAGDAR</sequence>
<dbReference type="GO" id="GO:0017001">
    <property type="term" value="P:antibiotic catabolic process"/>
    <property type="evidence" value="ECO:0007669"/>
    <property type="project" value="InterPro"/>
</dbReference>
<feature type="chain" id="PRO_5002553427" description="Beta-lactamase" evidence="7">
    <location>
        <begin position="26"/>
        <end position="390"/>
    </location>
</feature>
<feature type="domain" description="Beta-lactamase-related" evidence="8">
    <location>
        <begin position="37"/>
        <end position="384"/>
    </location>
</feature>
<dbReference type="EMBL" id="CP011568">
    <property type="protein sequence ID" value="AKJ67613.1"/>
    <property type="molecule type" value="Genomic_DNA"/>
</dbReference>
<evidence type="ECO:0000313" key="10">
    <source>
        <dbReference type="Proteomes" id="UP000036700"/>
    </source>
</evidence>
<keyword evidence="4 6" id="KW-0378">Hydrolase</keyword>
<feature type="signal peptide" evidence="7">
    <location>
        <begin position="1"/>
        <end position="25"/>
    </location>
</feature>
<evidence type="ECO:0000256" key="1">
    <source>
        <dbReference type="ARBA" id="ARBA00001526"/>
    </source>
</evidence>
<evidence type="ECO:0000256" key="2">
    <source>
        <dbReference type="ARBA" id="ARBA00007840"/>
    </source>
</evidence>
<organism evidence="9 10">
    <name type="scientific">Pandoraea thiooxydans</name>
    <dbReference type="NCBI Taxonomy" id="445709"/>
    <lineage>
        <taxon>Bacteria</taxon>
        <taxon>Pseudomonadati</taxon>
        <taxon>Pseudomonadota</taxon>
        <taxon>Betaproteobacteria</taxon>
        <taxon>Burkholderiales</taxon>
        <taxon>Burkholderiaceae</taxon>
        <taxon>Pandoraea</taxon>
    </lineage>
</organism>
<name>A0A0G3EKP2_9BURK</name>
<proteinExistence type="inferred from homology"/>
<dbReference type="KEGG" id="ptx:ABW99_04610"/>
<dbReference type="InterPro" id="IPR001466">
    <property type="entry name" value="Beta-lactam-related"/>
</dbReference>
<dbReference type="InterPro" id="IPR012338">
    <property type="entry name" value="Beta-lactam/transpept-like"/>
</dbReference>
<dbReference type="InterPro" id="IPR058136">
    <property type="entry name" value="AmpC"/>
</dbReference>
<dbReference type="GO" id="GO:0008800">
    <property type="term" value="F:beta-lactamase activity"/>
    <property type="evidence" value="ECO:0007669"/>
    <property type="project" value="UniProtKB-UniRule"/>
</dbReference>
<dbReference type="Gene3D" id="3.40.710.10">
    <property type="entry name" value="DD-peptidase/beta-lactamase superfamily"/>
    <property type="match status" value="1"/>
</dbReference>
<keyword evidence="7" id="KW-0732">Signal</keyword>
<dbReference type="OrthoDB" id="5377431at2"/>
<dbReference type="PANTHER" id="PTHR46825:SF8">
    <property type="entry name" value="BETA-LACTAMASE-RELATED"/>
    <property type="match status" value="1"/>
</dbReference>
<keyword evidence="10" id="KW-1185">Reference proteome</keyword>
<evidence type="ECO:0000313" key="9">
    <source>
        <dbReference type="EMBL" id="AKJ67613.1"/>
    </source>
</evidence>
<dbReference type="Proteomes" id="UP000036700">
    <property type="component" value="Chromosome"/>
</dbReference>
<dbReference type="PATRIC" id="fig|445709.3.peg.989"/>